<dbReference type="GO" id="GO:1990904">
    <property type="term" value="C:ribonucleoprotein complex"/>
    <property type="evidence" value="ECO:0007669"/>
    <property type="project" value="UniProtKB-KW"/>
</dbReference>
<dbReference type="GO" id="GO:0006412">
    <property type="term" value="P:translation"/>
    <property type="evidence" value="ECO:0007669"/>
    <property type="project" value="UniProtKB-UniRule"/>
</dbReference>
<dbReference type="InterPro" id="IPR012678">
    <property type="entry name" value="Ribosomal_uL23/eL15/eS24_sf"/>
</dbReference>
<dbReference type="KEGG" id="rms:RMA_1038"/>
<dbReference type="AlphaFoldDB" id="A8F2E5"/>
<evidence type="ECO:0000256" key="4">
    <source>
        <dbReference type="ARBA" id="ARBA00022980"/>
    </source>
</evidence>
<dbReference type="Proteomes" id="UP000001311">
    <property type="component" value="Chromosome"/>
</dbReference>
<evidence type="ECO:0000313" key="7">
    <source>
        <dbReference type="EMBL" id="ABV85081.1"/>
    </source>
</evidence>
<dbReference type="InterPro" id="IPR013025">
    <property type="entry name" value="Ribosomal_uL23-like"/>
</dbReference>
<evidence type="ECO:0000313" key="8">
    <source>
        <dbReference type="Proteomes" id="UP000001311"/>
    </source>
</evidence>
<dbReference type="GO" id="GO:0019843">
    <property type="term" value="F:rRNA binding"/>
    <property type="evidence" value="ECO:0007669"/>
    <property type="project" value="UniProtKB-UniRule"/>
</dbReference>
<evidence type="ECO:0000256" key="6">
    <source>
        <dbReference type="HAMAP-Rule" id="MF_01369"/>
    </source>
</evidence>
<dbReference type="PANTHER" id="PTHR11620">
    <property type="entry name" value="60S RIBOSOMAL PROTEIN L23A"/>
    <property type="match status" value="1"/>
</dbReference>
<dbReference type="Gene3D" id="3.30.70.330">
    <property type="match status" value="1"/>
</dbReference>
<sequence>MCPIITRSSERFRREVKMSSYKYYDLIRKPIITEKTTTLSEQNKYAFYVDKFAEKLTVKKAIEEIFTVKVKKVNILNVKGKKKRFKGVIGTQINRKKAIVTLEKDHNIDFAGGIK</sequence>
<evidence type="ECO:0000256" key="2">
    <source>
        <dbReference type="ARBA" id="ARBA00022730"/>
    </source>
</evidence>
<dbReference type="GO" id="GO:0005840">
    <property type="term" value="C:ribosome"/>
    <property type="evidence" value="ECO:0007669"/>
    <property type="project" value="UniProtKB-KW"/>
</dbReference>
<dbReference type="GO" id="GO:0003735">
    <property type="term" value="F:structural constituent of ribosome"/>
    <property type="evidence" value="ECO:0007669"/>
    <property type="project" value="InterPro"/>
</dbReference>
<dbReference type="HOGENOM" id="CLU_037562_3_1_5"/>
<protein>
    <recommendedName>
        <fullName evidence="6">Large ribosomal subunit protein uL23</fullName>
    </recommendedName>
</protein>
<comment type="function">
    <text evidence="6">One of the early assembly proteins it binds 23S rRNA. One of the proteins that surrounds the polypeptide exit tunnel on the outside of the ribosome. Forms the main docking site for trigger factor binding to the ribosome.</text>
</comment>
<organism evidence="7 8">
    <name type="scientific">Rickettsia massiliae (strain Mtu5)</name>
    <dbReference type="NCBI Taxonomy" id="416276"/>
    <lineage>
        <taxon>Bacteria</taxon>
        <taxon>Pseudomonadati</taxon>
        <taxon>Pseudomonadota</taxon>
        <taxon>Alphaproteobacteria</taxon>
        <taxon>Rickettsiales</taxon>
        <taxon>Rickettsiaceae</taxon>
        <taxon>Rickettsieae</taxon>
        <taxon>Rickettsia</taxon>
        <taxon>spotted fever group</taxon>
    </lineage>
</organism>
<keyword evidence="5 6" id="KW-0687">Ribonucleoprotein</keyword>
<evidence type="ECO:0000256" key="5">
    <source>
        <dbReference type="ARBA" id="ARBA00023274"/>
    </source>
</evidence>
<evidence type="ECO:0000256" key="1">
    <source>
        <dbReference type="ARBA" id="ARBA00006700"/>
    </source>
</evidence>
<dbReference type="InterPro" id="IPR012677">
    <property type="entry name" value="Nucleotide-bd_a/b_plait_sf"/>
</dbReference>
<comment type="subunit">
    <text evidence="6">Part of the 50S ribosomal subunit. Contacts protein L29, and trigger factor when it is bound to the ribosome.</text>
</comment>
<comment type="similarity">
    <text evidence="1 6">Belongs to the universal ribosomal protein uL23 family.</text>
</comment>
<dbReference type="EMBL" id="CP000683">
    <property type="protein sequence ID" value="ABV85081.1"/>
    <property type="molecule type" value="Genomic_DNA"/>
</dbReference>
<proteinExistence type="inferred from homology"/>
<evidence type="ECO:0000256" key="3">
    <source>
        <dbReference type="ARBA" id="ARBA00022884"/>
    </source>
</evidence>
<name>A8F2E5_RICM5</name>
<dbReference type="SUPFAM" id="SSF54189">
    <property type="entry name" value="Ribosomal proteins S24e, L23 and L15e"/>
    <property type="match status" value="1"/>
</dbReference>
<keyword evidence="2 6" id="KW-0699">rRNA-binding</keyword>
<dbReference type="FunFam" id="3.30.70.330:FF:000001">
    <property type="entry name" value="50S ribosomal protein L23"/>
    <property type="match status" value="1"/>
</dbReference>
<keyword evidence="8" id="KW-1185">Reference proteome</keyword>
<dbReference type="Pfam" id="PF00276">
    <property type="entry name" value="Ribosomal_L23"/>
    <property type="match status" value="1"/>
</dbReference>
<keyword evidence="3 6" id="KW-0694">RNA-binding</keyword>
<accession>A8F2E5</accession>
<dbReference type="NCBIfam" id="NF004363">
    <property type="entry name" value="PRK05738.2-4"/>
    <property type="match status" value="1"/>
</dbReference>
<dbReference type="NCBIfam" id="NF004359">
    <property type="entry name" value="PRK05738.1-3"/>
    <property type="match status" value="1"/>
</dbReference>
<dbReference type="HAMAP" id="MF_01369_B">
    <property type="entry name" value="Ribosomal_uL23_B"/>
    <property type="match status" value="1"/>
</dbReference>
<reference evidence="7 8" key="1">
    <citation type="journal article" date="2007" name="Genome Res.">
        <title>Lateral gene transfer between obligate intracellular bacteria: evidence from the Rickettsia massiliae genome.</title>
        <authorList>
            <person name="Blanc G."/>
            <person name="Ogata H."/>
            <person name="Robert C."/>
            <person name="Audic S."/>
            <person name="Claverie J.-M."/>
            <person name="Raoult D."/>
        </authorList>
    </citation>
    <scope>NUCLEOTIDE SEQUENCE [LARGE SCALE GENOMIC DNA]</scope>
    <source>
        <strain evidence="8">Mtu5</strain>
    </source>
</reference>
<keyword evidence="4 6" id="KW-0689">Ribosomal protein</keyword>
<gene>
    <name evidence="6 7" type="primary">rplW</name>
    <name evidence="7" type="ordered locus">RMA_1038</name>
</gene>